<evidence type="ECO:0000313" key="4">
    <source>
        <dbReference type="EMBL" id="KAL3652327.1"/>
    </source>
</evidence>
<proteinExistence type="predicted"/>
<keyword evidence="5" id="KW-1185">Reference proteome</keyword>
<dbReference type="AlphaFoldDB" id="A0ABD3EEZ0"/>
<feature type="domain" description="Pectinesterase inhibitor" evidence="3">
    <location>
        <begin position="34"/>
        <end position="190"/>
    </location>
</feature>
<accession>A0ABD3EEZ0</accession>
<dbReference type="Proteomes" id="UP001632038">
    <property type="component" value="Unassembled WGS sequence"/>
</dbReference>
<dbReference type="EMBL" id="JAVIJP010000005">
    <property type="protein sequence ID" value="KAL3652327.1"/>
    <property type="molecule type" value="Genomic_DNA"/>
</dbReference>
<feature type="chain" id="PRO_5044780100" description="Pectinesterase inhibitor domain-containing protein" evidence="2">
    <location>
        <begin position="28"/>
        <end position="195"/>
    </location>
</feature>
<evidence type="ECO:0000313" key="5">
    <source>
        <dbReference type="Proteomes" id="UP001632038"/>
    </source>
</evidence>
<dbReference type="PANTHER" id="PTHR31080">
    <property type="entry name" value="PECTINESTERASE INHIBITOR-LIKE"/>
    <property type="match status" value="1"/>
</dbReference>
<dbReference type="Gene3D" id="1.20.140.40">
    <property type="entry name" value="Invertase/pectin methylesterase inhibitor family protein"/>
    <property type="match status" value="1"/>
</dbReference>
<dbReference type="InterPro" id="IPR051955">
    <property type="entry name" value="PME_Inhibitor"/>
</dbReference>
<evidence type="ECO:0000259" key="3">
    <source>
        <dbReference type="SMART" id="SM00856"/>
    </source>
</evidence>
<organism evidence="4 5">
    <name type="scientific">Castilleja foliolosa</name>
    <dbReference type="NCBI Taxonomy" id="1961234"/>
    <lineage>
        <taxon>Eukaryota</taxon>
        <taxon>Viridiplantae</taxon>
        <taxon>Streptophyta</taxon>
        <taxon>Embryophyta</taxon>
        <taxon>Tracheophyta</taxon>
        <taxon>Spermatophyta</taxon>
        <taxon>Magnoliopsida</taxon>
        <taxon>eudicotyledons</taxon>
        <taxon>Gunneridae</taxon>
        <taxon>Pentapetalae</taxon>
        <taxon>asterids</taxon>
        <taxon>lamiids</taxon>
        <taxon>Lamiales</taxon>
        <taxon>Orobanchaceae</taxon>
        <taxon>Pedicularideae</taxon>
        <taxon>Castillejinae</taxon>
        <taxon>Castilleja</taxon>
    </lineage>
</organism>
<sequence length="195" mass="21186">MEVIITKTPLTTLAFLILISQLHQISCSTPPKKTSTRFILKSCQTTTYPSLCVKTLTPYASAVRKNPLKLCTTALAAAIQGTRNCSAAVSKLSNQRGLLRREARAIKGCIGHLKDAVGELKQTAAAMGRLRDGDREFQWANAKTYGSAAITDAETCVDEVLEGKVNPVVKRKIRRCVAGVEKLMSNALALINHLF</sequence>
<dbReference type="PANTHER" id="PTHR31080:SF15">
    <property type="entry name" value="INVERTASE"/>
    <property type="match status" value="1"/>
</dbReference>
<dbReference type="InterPro" id="IPR006501">
    <property type="entry name" value="Pectinesterase_inhib_dom"/>
</dbReference>
<evidence type="ECO:0000256" key="1">
    <source>
        <dbReference type="ARBA" id="ARBA00022729"/>
    </source>
</evidence>
<evidence type="ECO:0000256" key="2">
    <source>
        <dbReference type="SAM" id="SignalP"/>
    </source>
</evidence>
<comment type="caution">
    <text evidence="4">The sequence shown here is derived from an EMBL/GenBank/DDBJ whole genome shotgun (WGS) entry which is preliminary data.</text>
</comment>
<dbReference type="CDD" id="cd15798">
    <property type="entry name" value="PMEI-like_3"/>
    <property type="match status" value="1"/>
</dbReference>
<feature type="signal peptide" evidence="2">
    <location>
        <begin position="1"/>
        <end position="27"/>
    </location>
</feature>
<dbReference type="NCBIfam" id="TIGR01614">
    <property type="entry name" value="PME_inhib"/>
    <property type="match status" value="1"/>
</dbReference>
<dbReference type="Pfam" id="PF04043">
    <property type="entry name" value="PMEI"/>
    <property type="match status" value="1"/>
</dbReference>
<keyword evidence="1 2" id="KW-0732">Signal</keyword>
<dbReference type="SUPFAM" id="SSF101148">
    <property type="entry name" value="Plant invertase/pectin methylesterase inhibitor"/>
    <property type="match status" value="1"/>
</dbReference>
<name>A0ABD3EEZ0_9LAMI</name>
<protein>
    <recommendedName>
        <fullName evidence="3">Pectinesterase inhibitor domain-containing protein</fullName>
    </recommendedName>
</protein>
<reference evidence="5" key="1">
    <citation type="journal article" date="2024" name="IScience">
        <title>Strigolactones Initiate the Formation of Haustorium-like Structures in Castilleja.</title>
        <authorList>
            <person name="Buerger M."/>
            <person name="Peterson D."/>
            <person name="Chory J."/>
        </authorList>
    </citation>
    <scope>NUCLEOTIDE SEQUENCE [LARGE SCALE GENOMIC DNA]</scope>
</reference>
<dbReference type="SMART" id="SM00856">
    <property type="entry name" value="PMEI"/>
    <property type="match status" value="1"/>
</dbReference>
<dbReference type="InterPro" id="IPR035513">
    <property type="entry name" value="Invertase/methylesterase_inhib"/>
</dbReference>
<gene>
    <name evidence="4" type="ORF">CASFOL_002008</name>
</gene>